<dbReference type="InParanoid" id="D5GKI3"/>
<dbReference type="STRING" id="656061.D5GKI3"/>
<protein>
    <submittedName>
        <fullName evidence="3">(Perigord truffle) hypothetical protein</fullName>
    </submittedName>
</protein>
<dbReference type="GO" id="GO:0110085">
    <property type="term" value="C:mitotic actomyosin contractile ring"/>
    <property type="evidence" value="ECO:0007669"/>
    <property type="project" value="EnsemblFungi"/>
</dbReference>
<evidence type="ECO:0000313" key="4">
    <source>
        <dbReference type="Proteomes" id="UP000006911"/>
    </source>
</evidence>
<dbReference type="InterPro" id="IPR000533">
    <property type="entry name" value="Tropomyosin"/>
</dbReference>
<dbReference type="GO" id="GO:0030479">
    <property type="term" value="C:actin cortical patch"/>
    <property type="evidence" value="ECO:0007669"/>
    <property type="project" value="EnsemblFungi"/>
</dbReference>
<dbReference type="SUPFAM" id="SSF57997">
    <property type="entry name" value="Tropomyosin"/>
    <property type="match status" value="1"/>
</dbReference>
<organism evidence="3 4">
    <name type="scientific">Tuber melanosporum (strain Mel28)</name>
    <name type="common">Perigord black truffle</name>
    <dbReference type="NCBI Taxonomy" id="656061"/>
    <lineage>
        <taxon>Eukaryota</taxon>
        <taxon>Fungi</taxon>
        <taxon>Dikarya</taxon>
        <taxon>Ascomycota</taxon>
        <taxon>Pezizomycotina</taxon>
        <taxon>Pezizomycetes</taxon>
        <taxon>Pezizales</taxon>
        <taxon>Tuberaceae</taxon>
        <taxon>Tuber</taxon>
    </lineage>
</organism>
<dbReference type="EMBL" id="FN430339">
    <property type="protein sequence ID" value="CAZ85026.1"/>
    <property type="molecule type" value="Genomic_DNA"/>
</dbReference>
<evidence type="ECO:0000256" key="2">
    <source>
        <dbReference type="SAM" id="Coils"/>
    </source>
</evidence>
<accession>D5GKI3</accession>
<name>D5GKI3_TUBMM</name>
<dbReference type="OMA" id="EQWETKY"/>
<dbReference type="Pfam" id="PF00261">
    <property type="entry name" value="Tropomyosin"/>
    <property type="match status" value="2"/>
</dbReference>
<dbReference type="Gene3D" id="1.20.5.340">
    <property type="match status" value="2"/>
</dbReference>
<dbReference type="GO" id="GO:1990819">
    <property type="term" value="C:mating projection actin fusion focus"/>
    <property type="evidence" value="ECO:0007669"/>
    <property type="project" value="EnsemblFungi"/>
</dbReference>
<proteinExistence type="predicted"/>
<dbReference type="RefSeq" id="XP_002840835.1">
    <property type="nucleotide sequence ID" value="XM_002840789.1"/>
</dbReference>
<keyword evidence="4" id="KW-1185">Reference proteome</keyword>
<evidence type="ECO:0000256" key="1">
    <source>
        <dbReference type="ARBA" id="ARBA00023054"/>
    </source>
</evidence>
<keyword evidence="1 2" id="KW-0175">Coiled coil</keyword>
<dbReference type="GO" id="GO:1902404">
    <property type="term" value="P:mitotic actomyosin contractile ring contraction"/>
    <property type="evidence" value="ECO:0007669"/>
    <property type="project" value="EnsemblFungi"/>
</dbReference>
<dbReference type="GO" id="GO:0032220">
    <property type="term" value="P:plasma membrane fusion involved in cytogamy"/>
    <property type="evidence" value="ECO:0007669"/>
    <property type="project" value="EnsemblFungi"/>
</dbReference>
<feature type="coiled-coil region" evidence="2">
    <location>
        <begin position="1"/>
        <end position="143"/>
    </location>
</feature>
<dbReference type="Proteomes" id="UP000006911">
    <property type="component" value="Unassembled WGS sequence"/>
</dbReference>
<dbReference type="GO" id="GO:0003786">
    <property type="term" value="F:actin lateral binding"/>
    <property type="evidence" value="ECO:0007669"/>
    <property type="project" value="EnsemblFungi"/>
</dbReference>
<dbReference type="HOGENOM" id="CLU_104738_0_1_1"/>
<evidence type="ECO:0000313" key="3">
    <source>
        <dbReference type="EMBL" id="CAZ85026.1"/>
    </source>
</evidence>
<dbReference type="GO" id="GO:0005884">
    <property type="term" value="C:actin filament"/>
    <property type="evidence" value="ECO:0007669"/>
    <property type="project" value="EnsemblFungi"/>
</dbReference>
<gene>
    <name evidence="3" type="ORF">GSTUM_00009572001</name>
</gene>
<dbReference type="KEGG" id="tml:GSTUM_00009572001"/>
<dbReference type="GO" id="GO:0070648">
    <property type="term" value="C:formin-nucleated actin cable"/>
    <property type="evidence" value="ECO:0007669"/>
    <property type="project" value="EnsemblFungi"/>
</dbReference>
<sequence>MEKVKEKMIALRAEVDDVQTKNDELQARIKVLEQENLQKEQEITSLNHQKNLLEADVEKLETRLKEEKEAHVIGSNNSQEMQNLQRKVALLEEEAEEAEKNLRETNEKLRLTDVKAEHYERKVATLEAEKDALEKKYDETVEMSKKAAHDLEELQSQLESI</sequence>
<dbReference type="GO" id="GO:0044396">
    <property type="term" value="P:actin cortical patch organization"/>
    <property type="evidence" value="ECO:0007669"/>
    <property type="project" value="EnsemblFungi"/>
</dbReference>
<dbReference type="eggNOG" id="KOG1003">
    <property type="taxonomic scope" value="Eukaryota"/>
</dbReference>
<reference evidence="3 4" key="1">
    <citation type="journal article" date="2010" name="Nature">
        <title>Perigord black truffle genome uncovers evolutionary origins and mechanisms of symbiosis.</title>
        <authorList>
            <person name="Martin F."/>
            <person name="Kohler A."/>
            <person name="Murat C."/>
            <person name="Balestrini R."/>
            <person name="Coutinho P.M."/>
            <person name="Jaillon O."/>
            <person name="Montanini B."/>
            <person name="Morin E."/>
            <person name="Noel B."/>
            <person name="Percudani R."/>
            <person name="Porcel B."/>
            <person name="Rubini A."/>
            <person name="Amicucci A."/>
            <person name="Amselem J."/>
            <person name="Anthouard V."/>
            <person name="Arcioni S."/>
            <person name="Artiguenave F."/>
            <person name="Aury J.M."/>
            <person name="Ballario P."/>
            <person name="Bolchi A."/>
            <person name="Brenna A."/>
            <person name="Brun A."/>
            <person name="Buee M."/>
            <person name="Cantarel B."/>
            <person name="Chevalier G."/>
            <person name="Couloux A."/>
            <person name="Da Silva C."/>
            <person name="Denoeud F."/>
            <person name="Duplessis S."/>
            <person name="Ghignone S."/>
            <person name="Hilselberger B."/>
            <person name="Iotti M."/>
            <person name="Marcais B."/>
            <person name="Mello A."/>
            <person name="Miranda M."/>
            <person name="Pacioni G."/>
            <person name="Quesneville H."/>
            <person name="Riccioni C."/>
            <person name="Ruotolo R."/>
            <person name="Splivallo R."/>
            <person name="Stocchi V."/>
            <person name="Tisserant E."/>
            <person name="Viscomi A.R."/>
            <person name="Zambonelli A."/>
            <person name="Zampieri E."/>
            <person name="Henrissat B."/>
            <person name="Lebrun M.H."/>
            <person name="Paolocci F."/>
            <person name="Bonfante P."/>
            <person name="Ottonello S."/>
            <person name="Wincker P."/>
        </authorList>
    </citation>
    <scope>NUCLEOTIDE SEQUENCE [LARGE SCALE GENOMIC DNA]</scope>
    <source>
        <strain evidence="3 4">Mel28</strain>
    </source>
</reference>
<dbReference type="GeneID" id="9184687"/>
<dbReference type="AlphaFoldDB" id="D5GKI3"/>